<dbReference type="Proteomes" id="UP001205861">
    <property type="component" value="Unassembled WGS sequence"/>
</dbReference>
<dbReference type="EMBL" id="JANUGV010000001">
    <property type="protein sequence ID" value="MCS0607748.1"/>
    <property type="molecule type" value="Genomic_DNA"/>
</dbReference>
<feature type="compositionally biased region" description="Basic and acidic residues" evidence="1">
    <location>
        <begin position="228"/>
        <end position="243"/>
    </location>
</feature>
<feature type="region of interest" description="Disordered" evidence="1">
    <location>
        <begin position="221"/>
        <end position="243"/>
    </location>
</feature>
<evidence type="ECO:0000259" key="3">
    <source>
        <dbReference type="Pfam" id="PF00156"/>
    </source>
</evidence>
<dbReference type="CDD" id="cd06223">
    <property type="entry name" value="PRTases_typeI"/>
    <property type="match status" value="1"/>
</dbReference>
<evidence type="ECO:0000256" key="1">
    <source>
        <dbReference type="SAM" id="MobiDB-lite"/>
    </source>
</evidence>
<comment type="caution">
    <text evidence="4">The sequence shown here is derived from an EMBL/GenBank/DDBJ whole genome shotgun (WGS) entry which is preliminary data.</text>
</comment>
<dbReference type="SUPFAM" id="SSF53271">
    <property type="entry name" value="PRTase-like"/>
    <property type="match status" value="1"/>
</dbReference>
<reference evidence="4 5" key="1">
    <citation type="submission" date="2022-08" db="EMBL/GenBank/DDBJ databases">
        <title>Reclassification of Massilia species as members of the genera Telluria, Duganella, Pseudoduganella, Mokoshia gen. nov. and Zemynaea gen. nov. using orthogonal and non-orthogonal genome-based approaches.</title>
        <authorList>
            <person name="Bowman J.P."/>
        </authorList>
    </citation>
    <scope>NUCLEOTIDE SEQUENCE [LARGE SCALE GENOMIC DNA]</scope>
    <source>
        <strain evidence="4 5">JCM 31607</strain>
    </source>
</reference>
<feature type="domain" description="Phosphoribosyltransferase" evidence="3">
    <location>
        <begin position="15"/>
        <end position="172"/>
    </location>
</feature>
<keyword evidence="4" id="KW-0808">Transferase</keyword>
<feature type="transmembrane region" description="Helical" evidence="2">
    <location>
        <begin position="38"/>
        <end position="59"/>
    </location>
</feature>
<keyword evidence="5" id="KW-1185">Reference proteome</keyword>
<gene>
    <name evidence="4" type="ORF">NX773_06185</name>
</gene>
<keyword evidence="2" id="KW-0812">Transmembrane</keyword>
<evidence type="ECO:0000256" key="2">
    <source>
        <dbReference type="SAM" id="Phobius"/>
    </source>
</evidence>
<dbReference type="Gene3D" id="3.30.1310.20">
    <property type="entry name" value="PRTase-like"/>
    <property type="match status" value="1"/>
</dbReference>
<protein>
    <submittedName>
        <fullName evidence="4">Phosphoribosyltransferase</fullName>
    </submittedName>
</protein>
<proteinExistence type="predicted"/>
<keyword evidence="2" id="KW-0472">Membrane</keyword>
<keyword evidence="4" id="KW-0328">Glycosyltransferase</keyword>
<dbReference type="Pfam" id="PF00156">
    <property type="entry name" value="Pribosyltran"/>
    <property type="match status" value="1"/>
</dbReference>
<name>A0ABT2BGW6_9BURK</name>
<dbReference type="Gene3D" id="3.40.50.2020">
    <property type="match status" value="1"/>
</dbReference>
<organism evidence="4 5">
    <name type="scientific">Massilia solisilvae</name>
    <dbReference type="NCBI Taxonomy" id="1811225"/>
    <lineage>
        <taxon>Bacteria</taxon>
        <taxon>Pseudomonadati</taxon>
        <taxon>Pseudomonadota</taxon>
        <taxon>Betaproteobacteria</taxon>
        <taxon>Burkholderiales</taxon>
        <taxon>Oxalobacteraceae</taxon>
        <taxon>Telluria group</taxon>
        <taxon>Massilia</taxon>
    </lineage>
</organism>
<accession>A0ABT2BGW6</accession>
<evidence type="ECO:0000313" key="4">
    <source>
        <dbReference type="EMBL" id="MCS0607748.1"/>
    </source>
</evidence>
<dbReference type="RefSeq" id="WP_258855447.1">
    <property type="nucleotide sequence ID" value="NZ_JANUGV010000001.1"/>
</dbReference>
<dbReference type="InterPro" id="IPR029057">
    <property type="entry name" value="PRTase-like"/>
</dbReference>
<keyword evidence="2" id="KW-1133">Transmembrane helix</keyword>
<dbReference type="GO" id="GO:0016757">
    <property type="term" value="F:glycosyltransferase activity"/>
    <property type="evidence" value="ECO:0007669"/>
    <property type="project" value="UniProtKB-KW"/>
</dbReference>
<dbReference type="InterPro" id="IPR000836">
    <property type="entry name" value="PRTase_dom"/>
</dbReference>
<sequence length="243" mass="26464">MSDEVRFKNRAQAGQLLAQRLGMYAHRPDVVVLALPRGGVPVAFAVALALGVELDLLIVRKLGMPGQEEYAMGAIGSGGVRYLQPGFPGQMGVTAAQIDAVTAREAAEIVRRERKYRGNRPPVALRGRTVVLVDDGIATGSTMMAAVEVARQHGAGKVVVAVPVAPPDTAADMAQRVDQFVCLSTPLFFRAVSQWYREFDQTSDEEVQDLLAMAWRDQASRHANTMTKPDERNQHEANDRRGT</sequence>
<evidence type="ECO:0000313" key="5">
    <source>
        <dbReference type="Proteomes" id="UP001205861"/>
    </source>
</evidence>